<protein>
    <recommendedName>
        <fullName evidence="2">Glycosyltransferase N-terminal domain-containing protein</fullName>
    </recommendedName>
</protein>
<evidence type="ECO:0000313" key="4">
    <source>
        <dbReference type="Proteomes" id="UP000594261"/>
    </source>
</evidence>
<dbReference type="Gene3D" id="3.40.50.2000">
    <property type="entry name" value="Glycogen Phosphorylase B"/>
    <property type="match status" value="1"/>
</dbReference>
<dbReference type="PANTHER" id="PTHR48049">
    <property type="entry name" value="GLYCOSYLTRANSFERASE"/>
    <property type="match status" value="1"/>
</dbReference>
<dbReference type="EnsemblPlants" id="QL03p038457:mrna">
    <property type="protein sequence ID" value="QL03p038457:mrna:CDS:1"/>
    <property type="gene ID" value="QL03p038457"/>
</dbReference>
<evidence type="ECO:0000259" key="2">
    <source>
        <dbReference type="Pfam" id="PF26168"/>
    </source>
</evidence>
<feature type="domain" description="Glycosyltransferase N-terminal" evidence="2">
    <location>
        <begin position="9"/>
        <end position="109"/>
    </location>
</feature>
<dbReference type="SUPFAM" id="SSF53756">
    <property type="entry name" value="UDP-Glycosyltransferase/glycogen phosphorylase"/>
    <property type="match status" value="1"/>
</dbReference>
<dbReference type="Pfam" id="PF26168">
    <property type="entry name" value="Glyco_transf_N"/>
    <property type="match status" value="1"/>
</dbReference>
<evidence type="ECO:0000256" key="1">
    <source>
        <dbReference type="ARBA" id="ARBA00009995"/>
    </source>
</evidence>
<organism evidence="3 4">
    <name type="scientific">Quercus lobata</name>
    <name type="common">Valley oak</name>
    <dbReference type="NCBI Taxonomy" id="97700"/>
    <lineage>
        <taxon>Eukaryota</taxon>
        <taxon>Viridiplantae</taxon>
        <taxon>Streptophyta</taxon>
        <taxon>Embryophyta</taxon>
        <taxon>Tracheophyta</taxon>
        <taxon>Spermatophyta</taxon>
        <taxon>Magnoliopsida</taxon>
        <taxon>eudicotyledons</taxon>
        <taxon>Gunneridae</taxon>
        <taxon>Pentapetalae</taxon>
        <taxon>rosids</taxon>
        <taxon>fabids</taxon>
        <taxon>Fagales</taxon>
        <taxon>Fagaceae</taxon>
        <taxon>Quercus</taxon>
    </lineage>
</organism>
<dbReference type="AlphaFoldDB" id="A0A7N2L7S6"/>
<dbReference type="InParanoid" id="A0A7N2L7S6"/>
<dbReference type="OMA" id="FHPHTIP"/>
<evidence type="ECO:0000313" key="3">
    <source>
        <dbReference type="EnsemblPlants" id="QL03p038457:mrna:CDS:1"/>
    </source>
</evidence>
<name>A0A7N2L7S6_QUELO</name>
<dbReference type="InterPro" id="IPR050481">
    <property type="entry name" value="UDP-glycosyltransf_plant"/>
</dbReference>
<dbReference type="GO" id="GO:0035251">
    <property type="term" value="F:UDP-glucosyltransferase activity"/>
    <property type="evidence" value="ECO:0007669"/>
    <property type="project" value="InterPro"/>
</dbReference>
<dbReference type="Gramene" id="QL03p038457:mrna">
    <property type="protein sequence ID" value="QL03p038457:mrna:CDS:1"/>
    <property type="gene ID" value="QL03p038457"/>
</dbReference>
<comment type="similarity">
    <text evidence="1">Belongs to the UDP-glycosyltransferase family.</text>
</comment>
<dbReference type="EMBL" id="LRBV02000003">
    <property type="status" value="NOT_ANNOTATED_CDS"/>
    <property type="molecule type" value="Genomic_DNA"/>
</dbReference>
<proteinExistence type="inferred from homology"/>
<reference evidence="3 4" key="1">
    <citation type="journal article" date="2016" name="G3 (Bethesda)">
        <title>First Draft Assembly and Annotation of the Genome of a California Endemic Oak Quercus lobata Nee (Fagaceae).</title>
        <authorList>
            <person name="Sork V.L."/>
            <person name="Fitz-Gibbon S.T."/>
            <person name="Puiu D."/>
            <person name="Crepeau M."/>
            <person name="Gugger P.F."/>
            <person name="Sherman R."/>
            <person name="Stevens K."/>
            <person name="Langley C.H."/>
            <person name="Pellegrini M."/>
            <person name="Salzberg S.L."/>
        </authorList>
    </citation>
    <scope>NUCLEOTIDE SEQUENCE [LARGE SCALE GENOMIC DNA]</scope>
    <source>
        <strain evidence="3 4">cv. SW786</strain>
    </source>
</reference>
<sequence length="141" mass="16113">MADQTPKLHIAMLPWPAFGHMIPFLDLAKNIAQKGHWVSYLATPRNIQRLPKLPPYLADSITFVQLLLHNDNSLPENAEATMDIPPHNMLDLKRAYHGVQEDVAQFLENSTPDWIIYDIFAYWLPPIAADKDKNSAYSYKA</sequence>
<dbReference type="PANTHER" id="PTHR48049:SF60">
    <property type="entry name" value="UDP-GLYCOSYLTRANSFERASE 91B1"/>
    <property type="match status" value="1"/>
</dbReference>
<reference evidence="3" key="2">
    <citation type="submission" date="2021-01" db="UniProtKB">
        <authorList>
            <consortium name="EnsemblPlants"/>
        </authorList>
    </citation>
    <scope>IDENTIFICATION</scope>
</reference>
<accession>A0A7N2L7S6</accession>
<dbReference type="Proteomes" id="UP000594261">
    <property type="component" value="Chromosome 3"/>
</dbReference>
<keyword evidence="4" id="KW-1185">Reference proteome</keyword>
<dbReference type="InterPro" id="IPR058980">
    <property type="entry name" value="Glyco_transf_N"/>
</dbReference>